<evidence type="ECO:0000313" key="7">
    <source>
        <dbReference type="Proteomes" id="UP001501710"/>
    </source>
</evidence>
<dbReference type="Gene3D" id="1.20.970.10">
    <property type="entry name" value="Transferase, Pyrimidine Nucleoside Phosphorylase, Chain C"/>
    <property type="match status" value="1"/>
</dbReference>
<feature type="domain" description="Pyrimidine nucleoside phosphorylase C-terminal" evidence="5">
    <location>
        <begin position="334"/>
        <end position="408"/>
    </location>
</feature>
<accession>A0ABP8CBH6</accession>
<dbReference type="Pfam" id="PF02885">
    <property type="entry name" value="Glycos_trans_3N"/>
    <property type="match status" value="1"/>
</dbReference>
<comment type="caution">
    <text evidence="6">The sequence shown here is derived from an EMBL/GenBank/DDBJ whole genome shotgun (WGS) entry which is preliminary data.</text>
</comment>
<evidence type="ECO:0000259" key="5">
    <source>
        <dbReference type="SMART" id="SM00941"/>
    </source>
</evidence>
<dbReference type="InterPro" id="IPR013102">
    <property type="entry name" value="PYNP_C"/>
</dbReference>
<dbReference type="InterPro" id="IPR017872">
    <property type="entry name" value="Pyrmidine_PPase_CS"/>
</dbReference>
<organism evidence="6 7">
    <name type="scientific">Actinomadura meridiana</name>
    <dbReference type="NCBI Taxonomy" id="559626"/>
    <lineage>
        <taxon>Bacteria</taxon>
        <taxon>Bacillati</taxon>
        <taxon>Actinomycetota</taxon>
        <taxon>Actinomycetes</taxon>
        <taxon>Streptosporangiales</taxon>
        <taxon>Thermomonosporaceae</taxon>
        <taxon>Actinomadura</taxon>
    </lineage>
</organism>
<dbReference type="EMBL" id="BAABAS010000016">
    <property type="protein sequence ID" value="GAA4237079.1"/>
    <property type="molecule type" value="Genomic_DNA"/>
</dbReference>
<evidence type="ECO:0000256" key="2">
    <source>
        <dbReference type="ARBA" id="ARBA00011738"/>
    </source>
</evidence>
<dbReference type="PIRSF" id="PIRSF000478">
    <property type="entry name" value="TP_PyNP"/>
    <property type="match status" value="1"/>
</dbReference>
<dbReference type="InterPro" id="IPR036566">
    <property type="entry name" value="PYNP-like_C_sf"/>
</dbReference>
<dbReference type="SUPFAM" id="SSF52418">
    <property type="entry name" value="Nucleoside phosphorylase/phosphoribosyltransferase catalytic domain"/>
    <property type="match status" value="1"/>
</dbReference>
<keyword evidence="3" id="KW-0328">Glycosyltransferase</keyword>
<dbReference type="SUPFAM" id="SSF54680">
    <property type="entry name" value="Pyrimidine nucleoside phosphorylase C-terminal domain"/>
    <property type="match status" value="1"/>
</dbReference>
<comment type="subunit">
    <text evidence="2">Homodimer.</text>
</comment>
<dbReference type="RefSeq" id="WP_344900358.1">
    <property type="nucleotide sequence ID" value="NZ_BAABAS010000016.1"/>
</dbReference>
<dbReference type="SMART" id="SM00941">
    <property type="entry name" value="PYNP_C"/>
    <property type="match status" value="1"/>
</dbReference>
<dbReference type="InterPro" id="IPR036320">
    <property type="entry name" value="Glycosyl_Trfase_fam3_N_dom_sf"/>
</dbReference>
<dbReference type="Gene3D" id="3.40.1030.10">
    <property type="entry name" value="Nucleoside phosphorylase/phosphoribosyltransferase catalytic domain"/>
    <property type="match status" value="1"/>
</dbReference>
<dbReference type="InterPro" id="IPR035902">
    <property type="entry name" value="Nuc_phospho_transferase"/>
</dbReference>
<reference evidence="7" key="1">
    <citation type="journal article" date="2019" name="Int. J. Syst. Evol. Microbiol.">
        <title>The Global Catalogue of Microorganisms (GCM) 10K type strain sequencing project: providing services to taxonomists for standard genome sequencing and annotation.</title>
        <authorList>
            <consortium name="The Broad Institute Genomics Platform"/>
            <consortium name="The Broad Institute Genome Sequencing Center for Infectious Disease"/>
            <person name="Wu L."/>
            <person name="Ma J."/>
        </authorList>
    </citation>
    <scope>NUCLEOTIDE SEQUENCE [LARGE SCALE GENOMIC DNA]</scope>
    <source>
        <strain evidence="7">JCM 17440</strain>
    </source>
</reference>
<evidence type="ECO:0000313" key="6">
    <source>
        <dbReference type="EMBL" id="GAA4237079.1"/>
    </source>
</evidence>
<dbReference type="NCBIfam" id="NF004490">
    <property type="entry name" value="PRK05820.1"/>
    <property type="match status" value="1"/>
</dbReference>
<dbReference type="InterPro" id="IPR018090">
    <property type="entry name" value="Pyrmidine_PPas_bac/euk"/>
</dbReference>
<protein>
    <submittedName>
        <fullName evidence="6">Thymidine phosphorylase</fullName>
    </submittedName>
</protein>
<dbReference type="PANTHER" id="PTHR10515:SF0">
    <property type="entry name" value="THYMIDINE PHOSPHORYLASE"/>
    <property type="match status" value="1"/>
</dbReference>
<keyword evidence="7" id="KW-1185">Reference proteome</keyword>
<dbReference type="InterPro" id="IPR017459">
    <property type="entry name" value="Glycosyl_Trfase_fam3_N_dom"/>
</dbReference>
<dbReference type="SUPFAM" id="SSF47648">
    <property type="entry name" value="Nucleoside phosphorylase/phosphoribosyltransferase N-terminal domain"/>
    <property type="match status" value="1"/>
</dbReference>
<dbReference type="PROSITE" id="PS00647">
    <property type="entry name" value="THYMID_PHOSPHORYLASE"/>
    <property type="match status" value="1"/>
</dbReference>
<comment type="similarity">
    <text evidence="1">Belongs to the thymidine/pyrimidine-nucleoside phosphorylase family.</text>
</comment>
<sequence length="424" mass="43814">MDAIDVIRAKRDGAALTPDQIDWAVDAYTRGAIAEEQMAALAMAILLNGMTRPEVARWTDAMVRSGERMDWSGLDRPTTDKHSTGGVGDKITLPLSPLVAACGAAVPQLSGRGLGHTGGTLDKLESIPGWRASLSNAEMLDVLRAAGAVVCAAGGGLAPADRKLYALRDVTGTVESIPLIASSIMSKKIAEGTGALVLDVKVGSGAFMKTVQNARELAETMVAIGTDHGVRTTALLTAMDRPLGNAVGNAVEVAESVEVLAGGGPSDVVELTVTLAREMLDAAGLTSRDPADALADGSAMDVWRRMITAQGGDPDAPLPTARETHTVVAPSSGTLTSLDAYGVGVAAWRLGAGRARKEDPVSFAAGIICHAKPGDTVTEGQPLLTLHADDETRLPRALESLDGAYEIGGAAPSLHPLIIDRISR</sequence>
<evidence type="ECO:0000256" key="4">
    <source>
        <dbReference type="ARBA" id="ARBA00022679"/>
    </source>
</evidence>
<dbReference type="NCBIfam" id="TIGR02644">
    <property type="entry name" value="Y_phosphoryl"/>
    <property type="match status" value="1"/>
</dbReference>
<proteinExistence type="inferred from homology"/>
<dbReference type="InterPro" id="IPR000312">
    <property type="entry name" value="Glycosyl_Trfase_fam3"/>
</dbReference>
<evidence type="ECO:0000256" key="1">
    <source>
        <dbReference type="ARBA" id="ARBA00006915"/>
    </source>
</evidence>
<dbReference type="InterPro" id="IPR000053">
    <property type="entry name" value="Thymidine/pyrmidine_PPase"/>
</dbReference>
<dbReference type="PANTHER" id="PTHR10515">
    <property type="entry name" value="THYMIDINE PHOSPHORYLASE"/>
    <property type="match status" value="1"/>
</dbReference>
<dbReference type="Pfam" id="PF00591">
    <property type="entry name" value="Glycos_transf_3"/>
    <property type="match status" value="1"/>
</dbReference>
<dbReference type="Proteomes" id="UP001501710">
    <property type="component" value="Unassembled WGS sequence"/>
</dbReference>
<evidence type="ECO:0000256" key="3">
    <source>
        <dbReference type="ARBA" id="ARBA00022676"/>
    </source>
</evidence>
<dbReference type="Gene3D" id="3.90.1170.30">
    <property type="entry name" value="Pyrimidine nucleoside phosphorylase-like, C-terminal domain"/>
    <property type="match status" value="1"/>
</dbReference>
<gene>
    <name evidence="6" type="ORF">GCM10022254_48200</name>
</gene>
<keyword evidence="4" id="KW-0808">Transferase</keyword>
<name>A0ABP8CBH6_9ACTN</name>
<dbReference type="Pfam" id="PF07831">
    <property type="entry name" value="PYNP_C"/>
    <property type="match status" value="1"/>
</dbReference>